<feature type="non-terminal residue" evidence="2">
    <location>
        <position position="60"/>
    </location>
</feature>
<proteinExistence type="predicted"/>
<protein>
    <submittedName>
        <fullName evidence="2">Uncharacterized protein</fullName>
    </submittedName>
</protein>
<keyword evidence="3" id="KW-1185">Reference proteome</keyword>
<comment type="caution">
    <text evidence="2">The sequence shown here is derived from an EMBL/GenBank/DDBJ whole genome shotgun (WGS) entry which is preliminary data.</text>
</comment>
<evidence type="ECO:0000256" key="1">
    <source>
        <dbReference type="SAM" id="MobiDB-lite"/>
    </source>
</evidence>
<organism evidence="2 3">
    <name type="scientific">Xenorhabdus santafensis</name>
    <dbReference type="NCBI Taxonomy" id="2582833"/>
    <lineage>
        <taxon>Bacteria</taxon>
        <taxon>Pseudomonadati</taxon>
        <taxon>Pseudomonadota</taxon>
        <taxon>Gammaproteobacteria</taxon>
        <taxon>Enterobacterales</taxon>
        <taxon>Morganellaceae</taxon>
        <taxon>Xenorhabdus</taxon>
    </lineage>
</organism>
<accession>A0ABU4SEZ4</accession>
<feature type="compositionally biased region" description="Polar residues" evidence="1">
    <location>
        <begin position="8"/>
        <end position="19"/>
    </location>
</feature>
<name>A0ABU4SEZ4_9GAMM</name>
<evidence type="ECO:0000313" key="3">
    <source>
        <dbReference type="Proteomes" id="UP001271890"/>
    </source>
</evidence>
<dbReference type="EMBL" id="VCDN01000134">
    <property type="protein sequence ID" value="MDX7989378.1"/>
    <property type="molecule type" value="Genomic_DNA"/>
</dbReference>
<sequence>MQAAVPRTQPTPRNTSTRVHSGAQISVRDKAGISCFVRPVARQRSHVERLSKEKRMSRLI</sequence>
<reference evidence="3" key="1">
    <citation type="journal article" date="2024" name="Toxins">
        <title>Genome Sequence Analysis of Native Xenorhabdus Strains Isolated from Entomopathogenic Nematodes in Argentina.</title>
        <authorList>
            <person name="Palma L."/>
            <person name="Frizzo L."/>
            <person name="Kaiser S."/>
            <person name="Berry C."/>
            <person name="Caballero P."/>
            <person name="Bode H.B."/>
            <person name="Del Valle E.E."/>
        </authorList>
    </citation>
    <scope>NUCLEOTIDE SEQUENCE [LARGE SCALE GENOMIC DNA]</scope>
    <source>
        <strain evidence="3">12</strain>
    </source>
</reference>
<dbReference type="Proteomes" id="UP001271890">
    <property type="component" value="Unassembled WGS sequence"/>
</dbReference>
<dbReference type="RefSeq" id="WP_319931748.1">
    <property type="nucleotide sequence ID" value="NZ_VCDN01000134.1"/>
</dbReference>
<evidence type="ECO:0000313" key="2">
    <source>
        <dbReference type="EMBL" id="MDX7989378.1"/>
    </source>
</evidence>
<gene>
    <name evidence="2" type="ORF">FE392_19110</name>
</gene>
<feature type="region of interest" description="Disordered" evidence="1">
    <location>
        <begin position="1"/>
        <end position="23"/>
    </location>
</feature>